<keyword evidence="3" id="KW-1185">Reference proteome</keyword>
<comment type="caution">
    <text evidence="2">The sequence shown here is derived from an EMBL/GenBank/DDBJ whole genome shotgun (WGS) entry which is preliminary data.</text>
</comment>
<feature type="region of interest" description="Disordered" evidence="1">
    <location>
        <begin position="142"/>
        <end position="167"/>
    </location>
</feature>
<evidence type="ECO:0000256" key="1">
    <source>
        <dbReference type="SAM" id="MobiDB-lite"/>
    </source>
</evidence>
<gene>
    <name evidence="2" type="ORF">SPHA_12807</name>
</gene>
<feature type="compositionally biased region" description="Polar residues" evidence="1">
    <location>
        <begin position="61"/>
        <end position="81"/>
    </location>
</feature>
<protein>
    <submittedName>
        <fullName evidence="2">Uncharacterized protein</fullName>
    </submittedName>
</protein>
<feature type="compositionally biased region" description="Basic and acidic residues" evidence="1">
    <location>
        <begin position="1"/>
        <end position="21"/>
    </location>
</feature>
<feature type="region of interest" description="Disordered" evidence="1">
    <location>
        <begin position="1"/>
        <end position="117"/>
    </location>
</feature>
<name>A0A812B8C5_ACAPH</name>
<dbReference type="OrthoDB" id="6154066at2759"/>
<feature type="compositionally biased region" description="Low complexity" evidence="1">
    <location>
        <begin position="30"/>
        <end position="39"/>
    </location>
</feature>
<accession>A0A812B8C5</accession>
<evidence type="ECO:0000313" key="3">
    <source>
        <dbReference type="Proteomes" id="UP000597762"/>
    </source>
</evidence>
<dbReference type="AlphaFoldDB" id="A0A812B8C5"/>
<dbReference type="EMBL" id="CAHIKZ030000428">
    <property type="protein sequence ID" value="CAE1173802.1"/>
    <property type="molecule type" value="Genomic_DNA"/>
</dbReference>
<evidence type="ECO:0000313" key="2">
    <source>
        <dbReference type="EMBL" id="CAE1173802.1"/>
    </source>
</evidence>
<proteinExistence type="predicted"/>
<reference evidence="2" key="1">
    <citation type="submission" date="2021-01" db="EMBL/GenBank/DDBJ databases">
        <authorList>
            <person name="Li R."/>
            <person name="Bekaert M."/>
        </authorList>
    </citation>
    <scope>NUCLEOTIDE SEQUENCE</scope>
    <source>
        <strain evidence="2">Farmed</strain>
    </source>
</reference>
<organism evidence="2 3">
    <name type="scientific">Acanthosepion pharaonis</name>
    <name type="common">Pharaoh cuttlefish</name>
    <name type="synonym">Sepia pharaonis</name>
    <dbReference type="NCBI Taxonomy" id="158019"/>
    <lineage>
        <taxon>Eukaryota</taxon>
        <taxon>Metazoa</taxon>
        <taxon>Spiralia</taxon>
        <taxon>Lophotrochozoa</taxon>
        <taxon>Mollusca</taxon>
        <taxon>Cephalopoda</taxon>
        <taxon>Coleoidea</taxon>
        <taxon>Decapodiformes</taxon>
        <taxon>Sepiida</taxon>
        <taxon>Sepiina</taxon>
        <taxon>Sepiidae</taxon>
        <taxon>Acanthosepion</taxon>
    </lineage>
</organism>
<dbReference type="Proteomes" id="UP000597762">
    <property type="component" value="Unassembled WGS sequence"/>
</dbReference>
<sequence length="384" mass="42116">MSHRQMHERERPSHRPENAEHRRPRPPSPTLRTPTTTATPKDHYDTLNPRRKARTERFQPRTGSSLHTGTARPTRSRSQSLFLPKGPPAHRTPPEPRRSTGIFFSVSPDEPIPRTRSFTKKRTLPGALGDVSGLACVTAVSPEKRRDATDIAASSAATPGHSPSPGSGILTDYFDGRPAVRHSRRFDRLTRARPPLDGTLLSFGLRRSRSNICYYHRDLHPRSAPPGSKASVLTAAPSYSSRHRSGARIVFVSASAPRKRSGIGPSLQRHPFSGPVDSAGELLWAKAKPGQQPNRVWATFGSTGLSPPAIAVSGPTPFTPGRFHVLLNSLSKVLFNFPSRYLSTIGLVPVFSLGDPIWAAFPKNFRIRRPTLAVNGPGTRRGRP</sequence>